<evidence type="ECO:0000259" key="2">
    <source>
        <dbReference type="PROSITE" id="PS50828"/>
    </source>
</evidence>
<dbReference type="PANTHER" id="PTHR46535:SF1">
    <property type="entry name" value="NEDD4-BINDING PROTEIN 2"/>
    <property type="match status" value="1"/>
</dbReference>
<proteinExistence type="predicted"/>
<feature type="region of interest" description="Disordered" evidence="1">
    <location>
        <begin position="154"/>
        <end position="175"/>
    </location>
</feature>
<dbReference type="AlphaFoldDB" id="S9PRG2"/>
<keyword evidence="4" id="KW-1185">Reference proteome</keyword>
<dbReference type="GO" id="GO:0005634">
    <property type="term" value="C:nucleus"/>
    <property type="evidence" value="ECO:0007669"/>
    <property type="project" value="TreeGrafter"/>
</dbReference>
<dbReference type="RefSeq" id="XP_013019072.1">
    <property type="nucleotide sequence ID" value="XM_013163618.1"/>
</dbReference>
<gene>
    <name evidence="3" type="ORF">SOCG_03707</name>
</gene>
<feature type="compositionally biased region" description="Basic residues" evidence="1">
    <location>
        <begin position="158"/>
        <end position="172"/>
    </location>
</feature>
<feature type="domain" description="Smr" evidence="2">
    <location>
        <begin position="416"/>
        <end position="496"/>
    </location>
</feature>
<name>S9PRG2_SCHOY</name>
<dbReference type="SUPFAM" id="SSF160443">
    <property type="entry name" value="SMR domain-like"/>
    <property type="match status" value="1"/>
</dbReference>
<accession>S9PRG2</accession>
<dbReference type="VEuPathDB" id="FungiDB:SOCG_03707"/>
<dbReference type="OMA" id="ELENEYC"/>
<dbReference type="PANTHER" id="PTHR46535">
    <property type="entry name" value="NEDD4-BINDING PROTEIN 2"/>
    <property type="match status" value="1"/>
</dbReference>
<dbReference type="Pfam" id="PF01713">
    <property type="entry name" value="Smr"/>
    <property type="match status" value="1"/>
</dbReference>
<organism evidence="3 4">
    <name type="scientific">Schizosaccharomyces octosporus (strain yFS286)</name>
    <name type="common">Fission yeast</name>
    <name type="synonym">Octosporomyces octosporus</name>
    <dbReference type="NCBI Taxonomy" id="483514"/>
    <lineage>
        <taxon>Eukaryota</taxon>
        <taxon>Fungi</taxon>
        <taxon>Dikarya</taxon>
        <taxon>Ascomycota</taxon>
        <taxon>Taphrinomycotina</taxon>
        <taxon>Schizosaccharomycetes</taxon>
        <taxon>Schizosaccharomycetales</taxon>
        <taxon>Schizosaccharomycetaceae</taxon>
        <taxon>Schizosaccharomyces</taxon>
    </lineage>
</organism>
<dbReference type="GeneID" id="25032676"/>
<dbReference type="InterPro" id="IPR036063">
    <property type="entry name" value="Smr_dom_sf"/>
</dbReference>
<sequence>MPDWRSQFEEHYSQYLDSALVLAIVNDCENSDSAKDVLELLKNDGQCLTHEDGWNQSTTREKENEILHSLDDEFNKEHEVDYSEELTNSLYDLDETVYNFLRSMFHDIAPQRVQYVLYKCENDLTRASDELLNQEVLEKNEGLRNATDALFAAPNVSHRSRQRKRKNKKPNASRRAPWKDDLYLSNANKSDTDEELAQFTANKLSFWERNQQLFEKISSILDIANSRVSHEFYKHSGSLYFTVNALLRKHPLLTETFEKSCQDTASELSKNTGLAFQFCCELITCSKDLQGAKWIAYAVKQSQPKDTTKLELGLLGNEKPKASQLPSLSRNMSERDDSVETYSAEECNRLADEYLDYRNAEYAASARDYRRSRSDRLLGGSAAYHAQVGRQYHEKAMKWRGLAMRSLVQTGTPYSLDLHGATVREAKSIVEERVSSWWAKEADSSPNCIHPFRIITGIGNHSVGMEARLLPSIVRWLQQNGWRFEVNHGQVEVYGAIIKKKK</sequence>
<evidence type="ECO:0000313" key="4">
    <source>
        <dbReference type="Proteomes" id="UP000016088"/>
    </source>
</evidence>
<dbReference type="GO" id="GO:0004519">
    <property type="term" value="F:endonuclease activity"/>
    <property type="evidence" value="ECO:0007669"/>
    <property type="project" value="TreeGrafter"/>
</dbReference>
<evidence type="ECO:0000256" key="1">
    <source>
        <dbReference type="SAM" id="MobiDB-lite"/>
    </source>
</evidence>
<reference evidence="3 4" key="1">
    <citation type="journal article" date="2011" name="Science">
        <title>Comparative functional genomics of the fission yeasts.</title>
        <authorList>
            <person name="Rhind N."/>
            <person name="Chen Z."/>
            <person name="Yassour M."/>
            <person name="Thompson D.A."/>
            <person name="Haas B.J."/>
            <person name="Habib N."/>
            <person name="Wapinski I."/>
            <person name="Roy S."/>
            <person name="Lin M.F."/>
            <person name="Heiman D.I."/>
            <person name="Young S.K."/>
            <person name="Furuya K."/>
            <person name="Guo Y."/>
            <person name="Pidoux A."/>
            <person name="Chen H.M."/>
            <person name="Robbertse B."/>
            <person name="Goldberg J.M."/>
            <person name="Aoki K."/>
            <person name="Bayne E.H."/>
            <person name="Berlin A.M."/>
            <person name="Desjardins C.A."/>
            <person name="Dobbs E."/>
            <person name="Dukaj L."/>
            <person name="Fan L."/>
            <person name="FitzGerald M.G."/>
            <person name="French C."/>
            <person name="Gujja S."/>
            <person name="Hansen K."/>
            <person name="Keifenheim D."/>
            <person name="Levin J.Z."/>
            <person name="Mosher R.A."/>
            <person name="Mueller C.A."/>
            <person name="Pfiffner J."/>
            <person name="Priest M."/>
            <person name="Russ C."/>
            <person name="Smialowska A."/>
            <person name="Swoboda P."/>
            <person name="Sykes S.M."/>
            <person name="Vaughn M."/>
            <person name="Vengrova S."/>
            <person name="Yoder R."/>
            <person name="Zeng Q."/>
            <person name="Allshire R."/>
            <person name="Baulcombe D."/>
            <person name="Birren B.W."/>
            <person name="Brown W."/>
            <person name="Ekwall K."/>
            <person name="Kellis M."/>
            <person name="Leatherwood J."/>
            <person name="Levin H."/>
            <person name="Margalit H."/>
            <person name="Martienssen R."/>
            <person name="Nieduszynski C.A."/>
            <person name="Spatafora J.W."/>
            <person name="Friedman N."/>
            <person name="Dalgaard J.Z."/>
            <person name="Baumann P."/>
            <person name="Niki H."/>
            <person name="Regev A."/>
            <person name="Nusbaum C."/>
        </authorList>
    </citation>
    <scope>NUCLEOTIDE SEQUENCE [LARGE SCALE GENOMIC DNA]</scope>
    <source>
        <strain evidence="4">yFS286</strain>
    </source>
</reference>
<dbReference type="CDD" id="cd14279">
    <property type="entry name" value="CUE"/>
    <property type="match status" value="1"/>
</dbReference>
<protein>
    <submittedName>
        <fullName evidence="3">SMR domain-containing protein</fullName>
    </submittedName>
</protein>
<dbReference type="Proteomes" id="UP000016088">
    <property type="component" value="Unassembled WGS sequence"/>
</dbReference>
<evidence type="ECO:0000313" key="3">
    <source>
        <dbReference type="EMBL" id="EPX71771.1"/>
    </source>
</evidence>
<dbReference type="HOGENOM" id="CLU_543104_0_0_1"/>
<dbReference type="PROSITE" id="PS50828">
    <property type="entry name" value="SMR"/>
    <property type="match status" value="1"/>
</dbReference>
<dbReference type="OrthoDB" id="443981at2759"/>
<dbReference type="EMBL" id="KE503207">
    <property type="protein sequence ID" value="EPX71771.1"/>
    <property type="molecule type" value="Genomic_DNA"/>
</dbReference>
<dbReference type="InterPro" id="IPR052772">
    <property type="entry name" value="Endo/PolyKinase_Domain-Protein"/>
</dbReference>
<dbReference type="InterPro" id="IPR002625">
    <property type="entry name" value="Smr_dom"/>
</dbReference>
<dbReference type="eggNOG" id="KOG2401">
    <property type="taxonomic scope" value="Eukaryota"/>
</dbReference>
<dbReference type="SMART" id="SM00463">
    <property type="entry name" value="SMR"/>
    <property type="match status" value="1"/>
</dbReference>
<dbReference type="Gene3D" id="3.30.1370.110">
    <property type="match status" value="1"/>
</dbReference>